<dbReference type="RefSeq" id="WP_127915554.1">
    <property type="nucleotide sequence ID" value="NZ_RKLP01000003.1"/>
</dbReference>
<feature type="compositionally biased region" description="Low complexity" evidence="1">
    <location>
        <begin position="63"/>
        <end position="76"/>
    </location>
</feature>
<dbReference type="AlphaFoldDB" id="A0A438BGQ7"/>
<proteinExistence type="predicted"/>
<feature type="region of interest" description="Disordered" evidence="1">
    <location>
        <begin position="29"/>
        <end position="76"/>
    </location>
</feature>
<reference evidence="2 3" key="1">
    <citation type="submission" date="2018-11" db="EMBL/GenBank/DDBJ databases">
        <title>Rhodococcus spongicola sp. nov. and Rhodococcus xishaensis sp. nov. from marine sponges.</title>
        <authorList>
            <person name="Li L."/>
            <person name="Lin H.W."/>
        </authorList>
    </citation>
    <scope>NUCLEOTIDE SEQUENCE [LARGE SCALE GENOMIC DNA]</scope>
    <source>
        <strain evidence="2 3">CCTCC AB2014297</strain>
    </source>
</reference>
<dbReference type="Proteomes" id="UP000286208">
    <property type="component" value="Unassembled WGS sequence"/>
</dbReference>
<dbReference type="EMBL" id="RKLP01000003">
    <property type="protein sequence ID" value="RVW10164.1"/>
    <property type="molecule type" value="Genomic_DNA"/>
</dbReference>
<gene>
    <name evidence="2" type="ORF">EGT67_08125</name>
</gene>
<feature type="compositionally biased region" description="Basic and acidic residues" evidence="1">
    <location>
        <begin position="49"/>
        <end position="59"/>
    </location>
</feature>
<comment type="caution">
    <text evidence="2">The sequence shown here is derived from an EMBL/GenBank/DDBJ whole genome shotgun (WGS) entry which is preliminary data.</text>
</comment>
<accession>A0A438BGQ7</accession>
<evidence type="ECO:0000313" key="2">
    <source>
        <dbReference type="EMBL" id="RVW10164.1"/>
    </source>
</evidence>
<dbReference type="OrthoDB" id="3578910at2"/>
<organism evidence="2 3">
    <name type="scientific">Prescottella agglutinans</name>
    <dbReference type="NCBI Taxonomy" id="1644129"/>
    <lineage>
        <taxon>Bacteria</taxon>
        <taxon>Bacillati</taxon>
        <taxon>Actinomycetota</taxon>
        <taxon>Actinomycetes</taxon>
        <taxon>Mycobacteriales</taxon>
        <taxon>Nocardiaceae</taxon>
        <taxon>Prescottella</taxon>
    </lineage>
</organism>
<sequence>MIYLLAFIGLVTLAVLFWKAFGPTATTAVRGGSDSKVGRVVGPDDDPEFLWRVDRENHRRQSGPRPGTDTPTDPEN</sequence>
<evidence type="ECO:0000313" key="3">
    <source>
        <dbReference type="Proteomes" id="UP000286208"/>
    </source>
</evidence>
<protein>
    <submittedName>
        <fullName evidence="2">Uncharacterized protein</fullName>
    </submittedName>
</protein>
<name>A0A438BGQ7_9NOCA</name>
<keyword evidence="3" id="KW-1185">Reference proteome</keyword>
<evidence type="ECO:0000256" key="1">
    <source>
        <dbReference type="SAM" id="MobiDB-lite"/>
    </source>
</evidence>